<protein>
    <recommendedName>
        <fullName evidence="5">Phosphoglycerate mutase</fullName>
    </recommendedName>
</protein>
<evidence type="ECO:0008006" key="5">
    <source>
        <dbReference type="Google" id="ProtNLM"/>
    </source>
</evidence>
<dbReference type="PANTHER" id="PTHR48100">
    <property type="entry name" value="BROAD-SPECIFICITY PHOSPHATASE YOR283W-RELATED"/>
    <property type="match status" value="1"/>
</dbReference>
<name>A0A0P6XD52_9CHLR</name>
<dbReference type="PANTHER" id="PTHR48100:SF59">
    <property type="entry name" value="ADENOSYLCOBALAMIN_ALPHA-RIBAZOLE PHOSPHATASE"/>
    <property type="match status" value="1"/>
</dbReference>
<comment type="caution">
    <text evidence="3">The sequence shown here is derived from an EMBL/GenBank/DDBJ whole genome shotgun (WGS) entry which is preliminary data.</text>
</comment>
<dbReference type="InterPro" id="IPR050275">
    <property type="entry name" value="PGM_Phosphatase"/>
</dbReference>
<dbReference type="OrthoDB" id="9782128at2"/>
<evidence type="ECO:0000256" key="1">
    <source>
        <dbReference type="PIRSR" id="PIRSR613078-1"/>
    </source>
</evidence>
<reference evidence="3 4" key="1">
    <citation type="submission" date="2015-07" db="EMBL/GenBank/DDBJ databases">
        <title>Genome sequence of Levilinea saccharolytica DSM 16555.</title>
        <authorList>
            <person name="Hemp J."/>
            <person name="Ward L.M."/>
            <person name="Pace L.A."/>
            <person name="Fischer W.W."/>
        </authorList>
    </citation>
    <scope>NUCLEOTIDE SEQUENCE [LARGE SCALE GENOMIC DNA]</scope>
    <source>
        <strain evidence="3 4">KIBI-1</strain>
    </source>
</reference>
<dbReference type="Gene3D" id="3.40.50.1240">
    <property type="entry name" value="Phosphoglycerate mutase-like"/>
    <property type="match status" value="1"/>
</dbReference>
<accession>A0A0P6XD52</accession>
<sequence length="205" mass="22780">MTLILLIRHGENDYVGKRLAGRTPGVHLNARGRQQAEEVAHTLSEAPLRAVYASPLERALETAQPLAAAHGLTVSVEPGLMEVDFGRWQGKTMRQMRRMKLWPVVQNAPSQVTFPGGESFRAAQERVAACLQQLSDCHAENEVIACVSHSDSIRLALAHFLGMPLDNFQRLMVNTASINGVYIRKEGWPSCVMLNWTAGFHWPKD</sequence>
<dbReference type="InterPro" id="IPR013078">
    <property type="entry name" value="His_Pase_superF_clade-1"/>
</dbReference>
<dbReference type="SMART" id="SM00855">
    <property type="entry name" value="PGAM"/>
    <property type="match status" value="1"/>
</dbReference>
<dbReference type="Proteomes" id="UP000050501">
    <property type="component" value="Unassembled WGS sequence"/>
</dbReference>
<dbReference type="InterPro" id="IPR029033">
    <property type="entry name" value="His_PPase_superfam"/>
</dbReference>
<keyword evidence="4" id="KW-1185">Reference proteome</keyword>
<dbReference type="Pfam" id="PF00300">
    <property type="entry name" value="His_Phos_1"/>
    <property type="match status" value="1"/>
</dbReference>
<evidence type="ECO:0000256" key="2">
    <source>
        <dbReference type="PIRSR" id="PIRSR613078-2"/>
    </source>
</evidence>
<dbReference type="RefSeq" id="WP_062417729.1">
    <property type="nucleotide sequence ID" value="NZ_DF967974.1"/>
</dbReference>
<dbReference type="GO" id="GO:0005737">
    <property type="term" value="C:cytoplasm"/>
    <property type="evidence" value="ECO:0007669"/>
    <property type="project" value="TreeGrafter"/>
</dbReference>
<dbReference type="AlphaFoldDB" id="A0A0P6XD52"/>
<dbReference type="SUPFAM" id="SSF53254">
    <property type="entry name" value="Phosphoglycerate mutase-like"/>
    <property type="match status" value="1"/>
</dbReference>
<dbReference type="CDD" id="cd07067">
    <property type="entry name" value="HP_PGM_like"/>
    <property type="match status" value="1"/>
</dbReference>
<feature type="active site" description="Tele-phosphohistidine intermediate" evidence="1">
    <location>
        <position position="9"/>
    </location>
</feature>
<proteinExistence type="predicted"/>
<dbReference type="STRING" id="229921.ADN01_11010"/>
<gene>
    <name evidence="3" type="ORF">ADN01_11010</name>
</gene>
<feature type="binding site" evidence="2">
    <location>
        <position position="58"/>
    </location>
    <ligand>
        <name>substrate</name>
    </ligand>
</feature>
<dbReference type="PIRSF" id="PIRSF000709">
    <property type="entry name" value="6PFK_2-Ptase"/>
    <property type="match status" value="1"/>
</dbReference>
<evidence type="ECO:0000313" key="4">
    <source>
        <dbReference type="Proteomes" id="UP000050501"/>
    </source>
</evidence>
<dbReference type="EMBL" id="LGCM01000039">
    <property type="protein sequence ID" value="KPL80663.1"/>
    <property type="molecule type" value="Genomic_DNA"/>
</dbReference>
<dbReference type="GO" id="GO:0016791">
    <property type="term" value="F:phosphatase activity"/>
    <property type="evidence" value="ECO:0007669"/>
    <property type="project" value="TreeGrafter"/>
</dbReference>
<organism evidence="3 4">
    <name type="scientific">Levilinea saccharolytica</name>
    <dbReference type="NCBI Taxonomy" id="229921"/>
    <lineage>
        <taxon>Bacteria</taxon>
        <taxon>Bacillati</taxon>
        <taxon>Chloroflexota</taxon>
        <taxon>Anaerolineae</taxon>
        <taxon>Anaerolineales</taxon>
        <taxon>Anaerolineaceae</taxon>
        <taxon>Levilinea</taxon>
    </lineage>
</organism>
<feature type="active site" description="Proton donor/acceptor" evidence="1">
    <location>
        <position position="82"/>
    </location>
</feature>
<evidence type="ECO:0000313" key="3">
    <source>
        <dbReference type="EMBL" id="KPL80663.1"/>
    </source>
</evidence>